<sequence length="322" mass="33871">MTHDSTMKRLSGKLGFLKGKGVLFAVIVLCVFLSICSPNFLTVGNLMIVLRQSSYIMIIAFGMTMVIGMGDIDLSVSAIAALSGIIAAKMLVAGSSTFLSCVTALAFGFTLGFFNGFLISVLGMTAFIATLGTMSICRGVAMLITRGIPIFGLQFPSFQFLSQGFISIVPFPVVLSIVMLACAAFLIKKTALGRYILSIGSNVEAARLVGINIKYVRVLVFSICGLLSALAGLLLTSRLEAASPVAGDGYEMDVIAATVIGGTSLVGGKAKMSGTFIGALVMGIVRNGLTLLSINVFWHRVVLGAIILISVEIDILSQRKKD</sequence>
<evidence type="ECO:0000256" key="1">
    <source>
        <dbReference type="ARBA" id="ARBA00004651"/>
    </source>
</evidence>
<dbReference type="Pfam" id="PF02653">
    <property type="entry name" value="BPD_transp_2"/>
    <property type="match status" value="1"/>
</dbReference>
<dbReference type="GO" id="GO:0005886">
    <property type="term" value="C:plasma membrane"/>
    <property type="evidence" value="ECO:0007669"/>
    <property type="project" value="UniProtKB-SubCell"/>
</dbReference>
<dbReference type="CDD" id="cd06579">
    <property type="entry name" value="TM_PBP1_transp_AraH_like"/>
    <property type="match status" value="1"/>
</dbReference>
<evidence type="ECO:0000256" key="4">
    <source>
        <dbReference type="ARBA" id="ARBA00022989"/>
    </source>
</evidence>
<comment type="subcellular location">
    <subcellularLocation>
        <location evidence="1">Cell membrane</location>
        <topology evidence="1">Multi-pass membrane protein</topology>
    </subcellularLocation>
</comment>
<feature type="transmembrane region" description="Helical" evidence="6">
    <location>
        <begin position="53"/>
        <end position="72"/>
    </location>
</feature>
<feature type="transmembrane region" description="Helical" evidence="6">
    <location>
        <begin position="140"/>
        <end position="158"/>
    </location>
</feature>
<accession>A0A3P3XQA8</accession>
<name>A0A3P3XQA8_9SPIR</name>
<dbReference type="PANTHER" id="PTHR32196:SF72">
    <property type="entry name" value="RIBOSE IMPORT PERMEASE PROTEIN RBSC"/>
    <property type="match status" value="1"/>
</dbReference>
<protein>
    <submittedName>
        <fullName evidence="7">Ribose transport system permease protein RbsC</fullName>
    </submittedName>
</protein>
<feature type="transmembrane region" description="Helical" evidence="6">
    <location>
        <begin position="164"/>
        <end position="187"/>
    </location>
</feature>
<feature type="transmembrane region" description="Helical" evidence="6">
    <location>
        <begin position="79"/>
        <end position="99"/>
    </location>
</feature>
<feature type="transmembrane region" description="Helical" evidence="6">
    <location>
        <begin position="21"/>
        <end position="41"/>
    </location>
</feature>
<proteinExistence type="predicted"/>
<dbReference type="AlphaFoldDB" id="A0A3P3XQA8"/>
<dbReference type="GO" id="GO:0022857">
    <property type="term" value="F:transmembrane transporter activity"/>
    <property type="evidence" value="ECO:0007669"/>
    <property type="project" value="InterPro"/>
</dbReference>
<dbReference type="PANTHER" id="PTHR32196">
    <property type="entry name" value="ABC TRANSPORTER PERMEASE PROTEIN YPHD-RELATED-RELATED"/>
    <property type="match status" value="1"/>
</dbReference>
<dbReference type="EMBL" id="FWDO01000004">
    <property type="protein sequence ID" value="SLM18476.1"/>
    <property type="molecule type" value="Genomic_DNA"/>
</dbReference>
<evidence type="ECO:0000313" key="7">
    <source>
        <dbReference type="EMBL" id="SLM18476.1"/>
    </source>
</evidence>
<evidence type="ECO:0000256" key="3">
    <source>
        <dbReference type="ARBA" id="ARBA00022692"/>
    </source>
</evidence>
<evidence type="ECO:0000256" key="5">
    <source>
        <dbReference type="ARBA" id="ARBA00023136"/>
    </source>
</evidence>
<evidence type="ECO:0000256" key="6">
    <source>
        <dbReference type="SAM" id="Phobius"/>
    </source>
</evidence>
<evidence type="ECO:0000256" key="2">
    <source>
        <dbReference type="ARBA" id="ARBA00022475"/>
    </source>
</evidence>
<organism evidence="7">
    <name type="scientific">uncultured spirochete</name>
    <dbReference type="NCBI Taxonomy" id="156406"/>
    <lineage>
        <taxon>Bacteria</taxon>
        <taxon>Pseudomonadati</taxon>
        <taxon>Spirochaetota</taxon>
        <taxon>Spirochaetia</taxon>
        <taxon>Spirochaetales</taxon>
        <taxon>environmental samples</taxon>
    </lineage>
</organism>
<reference evidence="7" key="1">
    <citation type="submission" date="2017-02" db="EMBL/GenBank/DDBJ databases">
        <authorList>
            <person name="Regsiter A."/>
            <person name="William W."/>
        </authorList>
    </citation>
    <scope>NUCLEOTIDE SEQUENCE</scope>
    <source>
        <strain evidence="7">BdmA 4</strain>
    </source>
</reference>
<keyword evidence="3 6" id="KW-0812">Transmembrane</keyword>
<dbReference type="InterPro" id="IPR001851">
    <property type="entry name" value="ABC_transp_permease"/>
</dbReference>
<feature type="transmembrane region" description="Helical" evidence="6">
    <location>
        <begin position="105"/>
        <end position="128"/>
    </location>
</feature>
<gene>
    <name evidence="7" type="primary">rbsC</name>
    <name evidence="7" type="ORF">SPIRO4BDMA_41048</name>
</gene>
<keyword evidence="5 6" id="KW-0472">Membrane</keyword>
<feature type="transmembrane region" description="Helical" evidence="6">
    <location>
        <begin position="215"/>
        <end position="235"/>
    </location>
</feature>
<keyword evidence="4 6" id="KW-1133">Transmembrane helix</keyword>
<keyword evidence="2" id="KW-1003">Cell membrane</keyword>